<dbReference type="GO" id="GO:0003743">
    <property type="term" value="F:translation initiation factor activity"/>
    <property type="evidence" value="ECO:0007669"/>
    <property type="project" value="UniProtKB-KW"/>
</dbReference>
<comment type="caution">
    <text evidence="2">The sequence shown here is derived from an EMBL/GenBank/DDBJ whole genome shotgun (WGS) entry which is preliminary data.</text>
</comment>
<dbReference type="AlphaFoldDB" id="F2BG65"/>
<protein>
    <submittedName>
        <fullName evidence="2">Translation initiation factor IF-2</fullName>
    </submittedName>
</protein>
<dbReference type="HOGENOM" id="CLU_2753691_0_0_4"/>
<keyword evidence="3" id="KW-1185">Reference proteome</keyword>
<dbReference type="Proteomes" id="UP000004105">
    <property type="component" value="Unassembled WGS sequence"/>
</dbReference>
<organism evidence="2 3">
    <name type="scientific">Neisseria bacilliformis ATCC BAA-1200</name>
    <dbReference type="NCBI Taxonomy" id="888742"/>
    <lineage>
        <taxon>Bacteria</taxon>
        <taxon>Pseudomonadati</taxon>
        <taxon>Pseudomonadota</taxon>
        <taxon>Betaproteobacteria</taxon>
        <taxon>Neisseriales</taxon>
        <taxon>Neisseriaceae</taxon>
        <taxon>Neisseria</taxon>
    </lineage>
</organism>
<keyword evidence="2" id="KW-0396">Initiation factor</keyword>
<reference evidence="2 3" key="1">
    <citation type="submission" date="2011-02" db="EMBL/GenBank/DDBJ databases">
        <authorList>
            <person name="Muzny D."/>
            <person name="Qin X."/>
            <person name="Deng J."/>
            <person name="Jiang H."/>
            <person name="Liu Y."/>
            <person name="Qu J."/>
            <person name="Song X.-Z."/>
            <person name="Zhang L."/>
            <person name="Thornton R."/>
            <person name="Coyle M."/>
            <person name="Francisco L."/>
            <person name="Jackson L."/>
            <person name="Javaid M."/>
            <person name="Korchina V."/>
            <person name="Kovar C."/>
            <person name="Mata R."/>
            <person name="Mathew T."/>
            <person name="Ngo R."/>
            <person name="Nguyen L."/>
            <person name="Nguyen N."/>
            <person name="Okwuonu G."/>
            <person name="Ongeri F."/>
            <person name="Pham C."/>
            <person name="Simmons D."/>
            <person name="Wilczek-Boney K."/>
            <person name="Hale W."/>
            <person name="Jakkamsetti A."/>
            <person name="Pham P."/>
            <person name="Ruth R."/>
            <person name="San Lucas F."/>
            <person name="Warren J."/>
            <person name="Zhang J."/>
            <person name="Zhao Z."/>
            <person name="Zhou C."/>
            <person name="Zhu D."/>
            <person name="Lee S."/>
            <person name="Bess C."/>
            <person name="Blankenburg K."/>
            <person name="Forbes L."/>
            <person name="Fu Q."/>
            <person name="Gubbala S."/>
            <person name="Hirani K."/>
            <person name="Jayaseelan J.C."/>
            <person name="Lara F."/>
            <person name="Munidasa M."/>
            <person name="Palculict T."/>
            <person name="Patil S."/>
            <person name="Pu L.-L."/>
            <person name="Saada N."/>
            <person name="Tang L."/>
            <person name="Weissenberger G."/>
            <person name="Zhu Y."/>
            <person name="Hemphill L."/>
            <person name="Shang Y."/>
            <person name="Youmans B."/>
            <person name="Ayvaz T."/>
            <person name="Ross M."/>
            <person name="Santibanez J."/>
            <person name="Aqrawi P."/>
            <person name="Gross S."/>
            <person name="Joshi V."/>
            <person name="Fowler G."/>
            <person name="Nazareth L."/>
            <person name="Reid J."/>
            <person name="Worley K."/>
            <person name="Petrosino J."/>
            <person name="Highlander S."/>
            <person name="Gibbs R."/>
        </authorList>
    </citation>
    <scope>NUCLEOTIDE SEQUENCE [LARGE SCALE GENOMIC DNA]</scope>
    <source>
        <strain evidence="2 3">ATCC BAA-1200</strain>
    </source>
</reference>
<evidence type="ECO:0000313" key="2">
    <source>
        <dbReference type="EMBL" id="EGF07186.1"/>
    </source>
</evidence>
<keyword evidence="2" id="KW-0648">Protein biosynthesis</keyword>
<evidence type="ECO:0000256" key="1">
    <source>
        <dbReference type="SAM" id="MobiDB-lite"/>
    </source>
</evidence>
<sequence>MKPVSEGRLKTHPCRPTKSEFPAKPKPCAWLAPHPLPQRQRPSETFRRPLPVSAIIRAAHGSDRQSPRIA</sequence>
<feature type="region of interest" description="Disordered" evidence="1">
    <location>
        <begin position="1"/>
        <end position="49"/>
    </location>
</feature>
<evidence type="ECO:0000313" key="3">
    <source>
        <dbReference type="Proteomes" id="UP000004105"/>
    </source>
</evidence>
<accession>F2BG65</accession>
<gene>
    <name evidence="2" type="primary">infB2</name>
    <name evidence="2" type="ORF">HMPREF9123_2722</name>
</gene>
<dbReference type="EMBL" id="AFAY01000053">
    <property type="protein sequence ID" value="EGF07186.1"/>
    <property type="molecule type" value="Genomic_DNA"/>
</dbReference>
<name>F2BG65_9NEIS</name>
<proteinExistence type="predicted"/>